<comment type="subcellular location">
    <subcellularLocation>
        <location evidence="1">Cell membrane</location>
        <topology evidence="1">Multi-pass membrane protein</topology>
    </subcellularLocation>
</comment>
<feature type="domain" description="CstA N-terminal" evidence="8">
    <location>
        <begin position="320"/>
        <end position="426"/>
    </location>
</feature>
<feature type="transmembrane region" description="Helical" evidence="7">
    <location>
        <begin position="226"/>
        <end position="242"/>
    </location>
</feature>
<name>A0AA42DQ17_9FIRM</name>
<feature type="transmembrane region" description="Helical" evidence="7">
    <location>
        <begin position="442"/>
        <end position="459"/>
    </location>
</feature>
<dbReference type="AlphaFoldDB" id="A0AA42DQ17"/>
<keyword evidence="5 7" id="KW-1133">Transmembrane helix</keyword>
<dbReference type="InterPro" id="IPR051605">
    <property type="entry name" value="CstA"/>
</dbReference>
<evidence type="ECO:0000256" key="5">
    <source>
        <dbReference type="ARBA" id="ARBA00022989"/>
    </source>
</evidence>
<sequence length="474" mass="50983">MITFFVALALLIGGYFVYGKIVERAFNPDDRLTPASTMEDGVDFVPMKTGRIFLIQLLNIAGLGPIFGALLGALWGPVVFLWIVFGTIFAGGVHDYLSGMISVRHNGASISEIVGMYLGNGMKTVMRIFSVVLLVLVGTVFMTGPAGLLARLTPDTLTTNFWLIVVLIYYFLATLLPIDKLIGKIYPVFGVALIVMALGIGGGILVQGYHIPELTLTNMHPDNLPIWPMMFITVACGAISGFHATQSPMMARCIKSEKDGRKVFYGAMVAEGIIALIWAAAGVAFYETTGGLSAALTEMGGQAGVVYDISFKLLGPMGGVLAMIGVIACPITSGDTAFRSARLTLADWMGKNQLPMKNRLILAVPLLAVGGLLSQIDFNIIWRYFSWSNQTLAMIALWAAAVYLYKSKAKYWIAAAPAAFMSAVSCTYILQAPEGFKLSTAISYPVGAIFAIVCLGIFLKTTVLRKKEESSLDA</sequence>
<keyword evidence="6 7" id="KW-0472">Membrane</keyword>
<evidence type="ECO:0000256" key="2">
    <source>
        <dbReference type="ARBA" id="ARBA00007755"/>
    </source>
</evidence>
<keyword evidence="4 7" id="KW-0812">Transmembrane</keyword>
<feature type="domain" description="CstA N-terminal" evidence="8">
    <location>
        <begin position="3"/>
        <end position="142"/>
    </location>
</feature>
<dbReference type="InterPro" id="IPR003706">
    <property type="entry name" value="CstA_N"/>
</dbReference>
<proteinExistence type="inferred from homology"/>
<feature type="transmembrane region" description="Helical" evidence="7">
    <location>
        <begin position="359"/>
        <end position="378"/>
    </location>
</feature>
<dbReference type="EMBL" id="JAQIFT010000058">
    <property type="protein sequence ID" value="MDA3732942.1"/>
    <property type="molecule type" value="Genomic_DNA"/>
</dbReference>
<evidence type="ECO:0000259" key="8">
    <source>
        <dbReference type="Pfam" id="PF02554"/>
    </source>
</evidence>
<evidence type="ECO:0000313" key="10">
    <source>
        <dbReference type="Proteomes" id="UP001169242"/>
    </source>
</evidence>
<feature type="domain" description="CstA N-terminal" evidence="8">
    <location>
        <begin position="156"/>
        <end position="278"/>
    </location>
</feature>
<gene>
    <name evidence="9" type="ORF">PBV87_15810</name>
</gene>
<feature type="transmembrane region" description="Helical" evidence="7">
    <location>
        <begin position="317"/>
        <end position="338"/>
    </location>
</feature>
<dbReference type="Proteomes" id="UP001169242">
    <property type="component" value="Unassembled WGS sequence"/>
</dbReference>
<feature type="transmembrane region" description="Helical" evidence="7">
    <location>
        <begin position="384"/>
        <end position="404"/>
    </location>
</feature>
<comment type="similarity">
    <text evidence="2">Belongs to the peptide transporter carbon starvation (CstA) (TC 2.A.114) family.</text>
</comment>
<organism evidence="9 10">
    <name type="scientific">Holtiella tumoricola</name>
    <dbReference type="NCBI Taxonomy" id="3018743"/>
    <lineage>
        <taxon>Bacteria</taxon>
        <taxon>Bacillati</taxon>
        <taxon>Bacillota</taxon>
        <taxon>Clostridia</taxon>
        <taxon>Lachnospirales</taxon>
        <taxon>Cellulosilyticaceae</taxon>
        <taxon>Holtiella</taxon>
    </lineage>
</organism>
<dbReference type="GO" id="GO:0005886">
    <property type="term" value="C:plasma membrane"/>
    <property type="evidence" value="ECO:0007669"/>
    <property type="project" value="UniProtKB-SubCell"/>
</dbReference>
<evidence type="ECO:0000313" key="9">
    <source>
        <dbReference type="EMBL" id="MDA3732942.1"/>
    </source>
</evidence>
<dbReference type="PANTHER" id="PTHR30252">
    <property type="entry name" value="INNER MEMBRANE PEPTIDE TRANSPORTER"/>
    <property type="match status" value="1"/>
</dbReference>
<feature type="transmembrane region" description="Helical" evidence="7">
    <location>
        <begin position="263"/>
        <end position="286"/>
    </location>
</feature>
<reference evidence="9" key="1">
    <citation type="journal article" date="2023" name="Int. J. Syst. Evol. Microbiol.">
        <title>&lt;i&gt;Holtiella tumoricola&lt;/i&gt; gen. nov. sp. nov., isolated from a human clinical sample.</title>
        <authorList>
            <person name="Allen-Vercoe E."/>
            <person name="Daigneault M.C."/>
            <person name="Vancuren S.J."/>
            <person name="Cochrane K."/>
            <person name="O'Neal L.L."/>
            <person name="Sankaranarayanan K."/>
            <person name="Lawson P.A."/>
        </authorList>
    </citation>
    <scope>NUCLEOTIDE SEQUENCE</scope>
    <source>
        <strain evidence="9">CC70A</strain>
    </source>
</reference>
<protein>
    <submittedName>
        <fullName evidence="9">Carbon starvation protein A</fullName>
    </submittedName>
</protein>
<feature type="transmembrane region" description="Helical" evidence="7">
    <location>
        <begin position="66"/>
        <end position="90"/>
    </location>
</feature>
<feature type="transmembrane region" description="Helical" evidence="7">
    <location>
        <begin position="411"/>
        <end position="430"/>
    </location>
</feature>
<feature type="transmembrane region" description="Helical" evidence="7">
    <location>
        <begin position="185"/>
        <end position="206"/>
    </location>
</feature>
<dbReference type="RefSeq" id="WP_271012898.1">
    <property type="nucleotide sequence ID" value="NZ_JAQIFT010000058.1"/>
</dbReference>
<keyword evidence="3" id="KW-1003">Cell membrane</keyword>
<dbReference type="Pfam" id="PF02554">
    <property type="entry name" value="CstA"/>
    <property type="match status" value="3"/>
</dbReference>
<feature type="transmembrane region" description="Helical" evidence="7">
    <location>
        <begin position="128"/>
        <end position="149"/>
    </location>
</feature>
<evidence type="ECO:0000256" key="3">
    <source>
        <dbReference type="ARBA" id="ARBA00022475"/>
    </source>
</evidence>
<evidence type="ECO:0000256" key="6">
    <source>
        <dbReference type="ARBA" id="ARBA00023136"/>
    </source>
</evidence>
<evidence type="ECO:0000256" key="7">
    <source>
        <dbReference type="SAM" id="Phobius"/>
    </source>
</evidence>
<dbReference type="GO" id="GO:0009267">
    <property type="term" value="P:cellular response to starvation"/>
    <property type="evidence" value="ECO:0007669"/>
    <property type="project" value="InterPro"/>
</dbReference>
<evidence type="ECO:0000256" key="4">
    <source>
        <dbReference type="ARBA" id="ARBA00022692"/>
    </source>
</evidence>
<dbReference type="PANTHER" id="PTHR30252:SF4">
    <property type="entry name" value="CARBON STARVATION"/>
    <property type="match status" value="1"/>
</dbReference>
<evidence type="ECO:0000256" key="1">
    <source>
        <dbReference type="ARBA" id="ARBA00004651"/>
    </source>
</evidence>
<comment type="caution">
    <text evidence="9">The sequence shown here is derived from an EMBL/GenBank/DDBJ whole genome shotgun (WGS) entry which is preliminary data.</text>
</comment>
<accession>A0AA42DQ17</accession>
<feature type="transmembrane region" description="Helical" evidence="7">
    <location>
        <begin position="161"/>
        <end position="178"/>
    </location>
</feature>
<keyword evidence="10" id="KW-1185">Reference proteome</keyword>